<dbReference type="Proteomes" id="UP000238322">
    <property type="component" value="Unassembled WGS sequence"/>
</dbReference>
<protein>
    <recommendedName>
        <fullName evidence="3">DUF3500 domain-containing protein</fullName>
    </recommendedName>
</protein>
<proteinExistence type="predicted"/>
<dbReference type="PANTHER" id="PTHR37489">
    <property type="entry name" value="DUF3500 DOMAIN-CONTAINING PROTEIN"/>
    <property type="match status" value="1"/>
</dbReference>
<accession>A0A2S8FYL5</accession>
<gene>
    <name evidence="1" type="ORF">C5Y83_04705</name>
</gene>
<dbReference type="InterPro" id="IPR021889">
    <property type="entry name" value="DUF3500"/>
</dbReference>
<reference evidence="1 2" key="1">
    <citation type="submission" date="2018-02" db="EMBL/GenBank/DDBJ databases">
        <title>Comparative genomes isolates from brazilian mangrove.</title>
        <authorList>
            <person name="Araujo J.E."/>
            <person name="Taketani R.G."/>
            <person name="Silva M.C.P."/>
            <person name="Loureco M.V."/>
            <person name="Andreote F.D."/>
        </authorList>
    </citation>
    <scope>NUCLEOTIDE SEQUENCE [LARGE SCALE GENOMIC DNA]</scope>
    <source>
        <strain evidence="1 2">Hex-1 MGV</strain>
    </source>
</reference>
<dbReference type="Pfam" id="PF12006">
    <property type="entry name" value="DUF3500"/>
    <property type="match status" value="1"/>
</dbReference>
<dbReference type="EMBL" id="PUHY01000005">
    <property type="protein sequence ID" value="PQO37253.1"/>
    <property type="molecule type" value="Genomic_DNA"/>
</dbReference>
<dbReference type="AlphaFoldDB" id="A0A2S8FYL5"/>
<dbReference type="RefSeq" id="WP_105328504.1">
    <property type="nucleotide sequence ID" value="NZ_PUHY01000005.1"/>
</dbReference>
<dbReference type="OrthoDB" id="581140at2"/>
<comment type="caution">
    <text evidence="1">The sequence shown here is derived from an EMBL/GenBank/DDBJ whole genome shotgun (WGS) entry which is preliminary data.</text>
</comment>
<organism evidence="1 2">
    <name type="scientific">Blastopirellula marina</name>
    <dbReference type="NCBI Taxonomy" id="124"/>
    <lineage>
        <taxon>Bacteria</taxon>
        <taxon>Pseudomonadati</taxon>
        <taxon>Planctomycetota</taxon>
        <taxon>Planctomycetia</taxon>
        <taxon>Pirellulales</taxon>
        <taxon>Pirellulaceae</taxon>
        <taxon>Blastopirellula</taxon>
    </lineage>
</organism>
<evidence type="ECO:0008006" key="3">
    <source>
        <dbReference type="Google" id="ProtNLM"/>
    </source>
</evidence>
<name>A0A2S8FYL5_9BACT</name>
<evidence type="ECO:0000313" key="2">
    <source>
        <dbReference type="Proteomes" id="UP000238322"/>
    </source>
</evidence>
<evidence type="ECO:0000313" key="1">
    <source>
        <dbReference type="EMBL" id="PQO37253.1"/>
    </source>
</evidence>
<sequence length="345" mass="38823">MRKSLLAAVTLIVALASVTSAYTYYRLAGTGTKMTGAAALFVDSLDEDQRKVVLYPYDSKERLGWHFIPKDQRKGLMMRDMTDEQRAKTHALLQVALSQIGYEKTDKIMENESLLKHVQKSGPIRDPLRYYVSIFGEPKQGERWALSFEGHHLSLNFVVEGDNVISATPQFFATNPAELKEDYNFDGFPEGMEILKKEEELGFHLINMMAPAQREVAIISEKCPAEIRNAGEPHPPQTAPEGIAWGDLNKNEMATLTTLIDTYITAMPQDVAAKRYADLKEAGWECIHFAWAGGLKKGVPHYYRIQGRTFLIEFVNAQPDVSGNPANHIHCVWRDMRGDFALSAK</sequence>
<dbReference type="PANTHER" id="PTHR37489:SF1">
    <property type="entry name" value="DUF3500 DOMAIN-CONTAINING PROTEIN"/>
    <property type="match status" value="1"/>
</dbReference>